<dbReference type="PANTHER" id="PTHR30042">
    <property type="entry name" value="POTASSIUM-TRANSPORTING ATPASE C CHAIN"/>
    <property type="match status" value="1"/>
</dbReference>
<dbReference type="NCBIfam" id="TIGR00681">
    <property type="entry name" value="kdpC"/>
    <property type="match status" value="1"/>
</dbReference>
<evidence type="ECO:0000256" key="6">
    <source>
        <dbReference type="ARBA" id="ARBA00022840"/>
    </source>
</evidence>
<feature type="transmembrane region" description="Helical" evidence="11">
    <location>
        <begin position="41"/>
        <end position="65"/>
    </location>
</feature>
<comment type="subcellular location">
    <subcellularLocation>
        <location evidence="11">Cell membrane</location>
        <topology evidence="11">Single-pass membrane protein</topology>
    </subcellularLocation>
</comment>
<evidence type="ECO:0000256" key="4">
    <source>
        <dbReference type="ARBA" id="ARBA00022692"/>
    </source>
</evidence>
<protein>
    <recommendedName>
        <fullName evidence="11">Potassium-transporting ATPase KdpC subunit</fullName>
    </recommendedName>
    <alternativeName>
        <fullName evidence="11">ATP phosphohydrolase [potassium-transporting] C chain</fullName>
    </alternativeName>
    <alternativeName>
        <fullName evidence="11">Potassium-binding and translocating subunit C</fullName>
    </alternativeName>
    <alternativeName>
        <fullName evidence="11">Potassium-translocating ATPase C chain</fullName>
    </alternativeName>
</protein>
<evidence type="ECO:0000256" key="9">
    <source>
        <dbReference type="ARBA" id="ARBA00023065"/>
    </source>
</evidence>
<comment type="function">
    <text evidence="11">Part of the high-affinity ATP-driven potassium transport (or Kdp) system, which catalyzes the hydrolysis of ATP coupled with the electrogenic transport of potassium into the cytoplasm. This subunit acts as a catalytic chaperone that increases the ATP-binding affinity of the ATP-hydrolyzing subunit KdpB by the formation of a transient KdpB/KdpC/ATP ternary complex.</text>
</comment>
<gene>
    <name evidence="11 13" type="primary">kdpC</name>
    <name evidence="13" type="ORF">AB6724_16855</name>
</gene>
<sequence>MKSSSQTLCAAASAASAAVSPQADTAPASWGRLLGSSLRAAVVVMLVSGIAYPLLTTGVAQALFAQAANGSLIERHGRIVGSALIGQQFTGARYFHGRPSATTAADPEKEGASIAAPYNAGLSGASNQGVTHQDLAQAVARRVAQYRQENGLAADAEVPVDAVTASASGLDPHISVANALLQLPRVAQARHLHQAKVQELLDQATQQRTLGLLGEPRVNVLQLNLALDALQPAAQAKE</sequence>
<keyword evidence="12" id="KW-0732">Signal</keyword>
<dbReference type="NCBIfam" id="NF001454">
    <property type="entry name" value="PRK00315.1"/>
    <property type="match status" value="1"/>
</dbReference>
<accession>A0ABV3ZYP3</accession>
<keyword evidence="2 11" id="KW-1003">Cell membrane</keyword>
<evidence type="ECO:0000256" key="10">
    <source>
        <dbReference type="ARBA" id="ARBA00023136"/>
    </source>
</evidence>
<feature type="chain" id="PRO_5045257343" description="Potassium-transporting ATPase KdpC subunit" evidence="12">
    <location>
        <begin position="18"/>
        <end position="238"/>
    </location>
</feature>
<keyword evidence="4 11" id="KW-0812">Transmembrane</keyword>
<keyword evidence="3 11" id="KW-0633">Potassium transport</keyword>
<dbReference type="PANTHER" id="PTHR30042:SF2">
    <property type="entry name" value="POTASSIUM-TRANSPORTING ATPASE KDPC SUBUNIT"/>
    <property type="match status" value="1"/>
</dbReference>
<dbReference type="HAMAP" id="MF_00276">
    <property type="entry name" value="KdpC"/>
    <property type="match status" value="1"/>
</dbReference>
<name>A0ABV3ZYP3_9BURK</name>
<keyword evidence="9 11" id="KW-0406">Ion transport</keyword>
<evidence type="ECO:0000256" key="7">
    <source>
        <dbReference type="ARBA" id="ARBA00022958"/>
    </source>
</evidence>
<evidence type="ECO:0000256" key="2">
    <source>
        <dbReference type="ARBA" id="ARBA00022475"/>
    </source>
</evidence>
<keyword evidence="14" id="KW-1185">Reference proteome</keyword>
<evidence type="ECO:0000256" key="12">
    <source>
        <dbReference type="SAM" id="SignalP"/>
    </source>
</evidence>
<comment type="similarity">
    <text evidence="11">Belongs to the KdpC family.</text>
</comment>
<dbReference type="EMBL" id="JBFYGN010000022">
    <property type="protein sequence ID" value="MEX8194505.1"/>
    <property type="molecule type" value="Genomic_DNA"/>
</dbReference>
<feature type="signal peptide" evidence="12">
    <location>
        <begin position="1"/>
        <end position="17"/>
    </location>
</feature>
<evidence type="ECO:0000313" key="13">
    <source>
        <dbReference type="EMBL" id="MEX8194505.1"/>
    </source>
</evidence>
<dbReference type="PIRSF" id="PIRSF001296">
    <property type="entry name" value="K_ATPase_KdpC"/>
    <property type="match status" value="1"/>
</dbReference>
<dbReference type="RefSeq" id="WP_369339689.1">
    <property type="nucleotide sequence ID" value="NZ_JBFYGN010000022.1"/>
</dbReference>
<keyword evidence="7 11" id="KW-0630">Potassium</keyword>
<dbReference type="InterPro" id="IPR003820">
    <property type="entry name" value="KdpC"/>
</dbReference>
<evidence type="ECO:0000313" key="14">
    <source>
        <dbReference type="Proteomes" id="UP001561046"/>
    </source>
</evidence>
<comment type="subunit">
    <text evidence="11">The system is composed of three essential subunits: KdpA, KdpB and KdpC.</text>
</comment>
<evidence type="ECO:0000256" key="8">
    <source>
        <dbReference type="ARBA" id="ARBA00022989"/>
    </source>
</evidence>
<comment type="caution">
    <text evidence="13">The sequence shown here is derived from an EMBL/GenBank/DDBJ whole genome shotgun (WGS) entry which is preliminary data.</text>
</comment>
<reference evidence="13 14" key="1">
    <citation type="journal article" date="2013" name="Int. J. Syst. Evol. Microbiol.">
        <title>Comamonas guangdongensis sp. nov., isolated from subterranean forest sediment, and emended description of the genus Comamonas.</title>
        <authorList>
            <person name="Zhang J."/>
            <person name="Wang Y."/>
            <person name="Zhou S."/>
            <person name="Wu C."/>
            <person name="He J."/>
            <person name="Li F."/>
        </authorList>
    </citation>
    <scope>NUCLEOTIDE SEQUENCE [LARGE SCALE GENOMIC DNA]</scope>
    <source>
        <strain evidence="13 14">CCTCC AB2011133</strain>
    </source>
</reference>
<evidence type="ECO:0000256" key="3">
    <source>
        <dbReference type="ARBA" id="ARBA00022538"/>
    </source>
</evidence>
<dbReference type="Pfam" id="PF02669">
    <property type="entry name" value="KdpC"/>
    <property type="match status" value="1"/>
</dbReference>
<keyword evidence="6 11" id="KW-0067">ATP-binding</keyword>
<keyword evidence="10 11" id="KW-0472">Membrane</keyword>
<keyword evidence="8 11" id="KW-1133">Transmembrane helix</keyword>
<keyword evidence="1 11" id="KW-0813">Transport</keyword>
<proteinExistence type="inferred from homology"/>
<evidence type="ECO:0000256" key="5">
    <source>
        <dbReference type="ARBA" id="ARBA00022741"/>
    </source>
</evidence>
<evidence type="ECO:0000256" key="1">
    <source>
        <dbReference type="ARBA" id="ARBA00022448"/>
    </source>
</evidence>
<evidence type="ECO:0000256" key="11">
    <source>
        <dbReference type="HAMAP-Rule" id="MF_00276"/>
    </source>
</evidence>
<keyword evidence="5 11" id="KW-0547">Nucleotide-binding</keyword>
<organism evidence="13 14">
    <name type="scientific">Comamonas guangdongensis</name>
    <dbReference type="NCBI Taxonomy" id="510515"/>
    <lineage>
        <taxon>Bacteria</taxon>
        <taxon>Pseudomonadati</taxon>
        <taxon>Pseudomonadota</taxon>
        <taxon>Betaproteobacteria</taxon>
        <taxon>Burkholderiales</taxon>
        <taxon>Comamonadaceae</taxon>
        <taxon>Comamonas</taxon>
    </lineage>
</organism>
<dbReference type="Proteomes" id="UP001561046">
    <property type="component" value="Unassembled WGS sequence"/>
</dbReference>